<keyword evidence="3" id="KW-0597">Phosphoprotein</keyword>
<accession>A0AAF1JUX8</accession>
<dbReference type="Proteomes" id="UP001196068">
    <property type="component" value="Unassembled WGS sequence"/>
</dbReference>
<evidence type="ECO:0000256" key="6">
    <source>
        <dbReference type="ARBA" id="ARBA00022777"/>
    </source>
</evidence>
<evidence type="ECO:0000259" key="8">
    <source>
        <dbReference type="SMART" id="SM00065"/>
    </source>
</evidence>
<dbReference type="GO" id="GO:0004673">
    <property type="term" value="F:protein histidine kinase activity"/>
    <property type="evidence" value="ECO:0007669"/>
    <property type="project" value="UniProtKB-EC"/>
</dbReference>
<evidence type="ECO:0000256" key="3">
    <source>
        <dbReference type="ARBA" id="ARBA00022553"/>
    </source>
</evidence>
<reference evidence="10" key="1">
    <citation type="submission" date="2020-01" db="EMBL/GenBank/DDBJ databases">
        <authorList>
            <person name="Rat A."/>
        </authorList>
    </citation>
    <scope>NUCLEOTIDE SEQUENCE</scope>
    <source>
        <strain evidence="10">LMG 28251</strain>
    </source>
</reference>
<evidence type="ECO:0000256" key="4">
    <source>
        <dbReference type="ARBA" id="ARBA00022679"/>
    </source>
</evidence>
<dbReference type="SUPFAM" id="SSF55874">
    <property type="entry name" value="ATPase domain of HSP90 chaperone/DNA topoisomerase II/histidine kinase"/>
    <property type="match status" value="1"/>
</dbReference>
<dbReference type="Pfam" id="PF02518">
    <property type="entry name" value="HATPase_c"/>
    <property type="match status" value="1"/>
</dbReference>
<dbReference type="InterPro" id="IPR029016">
    <property type="entry name" value="GAF-like_dom_sf"/>
</dbReference>
<feature type="domain" description="GAF" evidence="8">
    <location>
        <begin position="34"/>
        <end position="183"/>
    </location>
</feature>
<dbReference type="InterPro" id="IPR003018">
    <property type="entry name" value="GAF"/>
</dbReference>
<dbReference type="PANTHER" id="PTHR41523:SF8">
    <property type="entry name" value="ETHYLENE RESPONSE SENSOR PROTEIN"/>
    <property type="match status" value="1"/>
</dbReference>
<organism evidence="10 11">
    <name type="scientific">Plastoroseomonas arctica</name>
    <dbReference type="NCBI Taxonomy" id="1509237"/>
    <lineage>
        <taxon>Bacteria</taxon>
        <taxon>Pseudomonadati</taxon>
        <taxon>Pseudomonadota</taxon>
        <taxon>Alphaproteobacteria</taxon>
        <taxon>Acetobacterales</taxon>
        <taxon>Acetobacteraceae</taxon>
        <taxon>Plastoroseomonas</taxon>
    </lineage>
</organism>
<name>A0AAF1JUX8_9PROT</name>
<dbReference type="SUPFAM" id="SSF55781">
    <property type="entry name" value="GAF domain-like"/>
    <property type="match status" value="1"/>
</dbReference>
<dbReference type="Pfam" id="PF07568">
    <property type="entry name" value="HisKA_2"/>
    <property type="match status" value="1"/>
</dbReference>
<sequence>MPNSQRVTERTVEKLQRQQAALAAFGSFAFRETDLQKILTEAARICAASLEVPFCKVCRYRPAEDDLLIVAGCGWKPGVIGGVVSQANETSPQGRAYVTGKPVIIRNIITANDLALPEFYAEHGIISTVDVVIPGFDGKPFGVLEIDSPSQHQYDVHDINFLTGFANVLAEAVATATRVQALRESVEQKNLLAEELQHRVRNNLQMLASMLSAHARDEAGVAGHSVDAMIRQVTILAQVYDSLLGVGLSKTIDFAGYLDALCVSMPGLQGPRAHSVAIHCRADRLLLDLDAVTSLGIVVAELITNSYGHAFPDRDGQILIDLALDSGGKTAMLTIHDDGIGYRPQDGSSRRGLSLCRRIVARIGGTLELQPGAGTLWAIGFPAAA</sequence>
<dbReference type="AlphaFoldDB" id="A0AAF1JUX8"/>
<dbReference type="RefSeq" id="WP_211872336.1">
    <property type="nucleotide sequence ID" value="NZ_JAAEDH010000001.1"/>
</dbReference>
<proteinExistence type="predicted"/>
<dbReference type="EMBL" id="JAAEDH010000001">
    <property type="protein sequence ID" value="MBR0653642.1"/>
    <property type="molecule type" value="Genomic_DNA"/>
</dbReference>
<evidence type="ECO:0000313" key="10">
    <source>
        <dbReference type="EMBL" id="MBR0653642.1"/>
    </source>
</evidence>
<dbReference type="GO" id="GO:0005524">
    <property type="term" value="F:ATP binding"/>
    <property type="evidence" value="ECO:0007669"/>
    <property type="project" value="UniProtKB-KW"/>
</dbReference>
<dbReference type="SMART" id="SM00065">
    <property type="entry name" value="GAF"/>
    <property type="match status" value="1"/>
</dbReference>
<keyword evidence="5" id="KW-0547">Nucleotide-binding</keyword>
<dbReference type="PANTHER" id="PTHR41523">
    <property type="entry name" value="TWO-COMPONENT SYSTEM SENSOR PROTEIN"/>
    <property type="match status" value="1"/>
</dbReference>
<keyword evidence="11" id="KW-1185">Reference proteome</keyword>
<comment type="caution">
    <text evidence="10">The sequence shown here is derived from an EMBL/GenBank/DDBJ whole genome shotgun (WGS) entry which is preliminary data.</text>
</comment>
<dbReference type="EC" id="2.7.13.3" evidence="2"/>
<comment type="catalytic activity">
    <reaction evidence="1">
        <text>ATP + protein L-histidine = ADP + protein N-phospho-L-histidine.</text>
        <dbReference type="EC" id="2.7.13.3"/>
    </reaction>
</comment>
<dbReference type="Gene3D" id="3.30.565.10">
    <property type="entry name" value="Histidine kinase-like ATPase, C-terminal domain"/>
    <property type="match status" value="1"/>
</dbReference>
<keyword evidence="7" id="KW-0067">ATP-binding</keyword>
<protein>
    <recommendedName>
        <fullName evidence="2">histidine kinase</fullName>
        <ecNumber evidence="2">2.7.13.3</ecNumber>
    </recommendedName>
</protein>
<gene>
    <name evidence="10" type="ORF">GXW79_00970</name>
</gene>
<evidence type="ECO:0000313" key="11">
    <source>
        <dbReference type="Proteomes" id="UP001196068"/>
    </source>
</evidence>
<dbReference type="Gene3D" id="3.30.450.40">
    <property type="match status" value="1"/>
</dbReference>
<reference evidence="10" key="2">
    <citation type="journal article" date="2021" name="Syst. Appl. Microbiol.">
        <title>Roseomonas hellenica sp. nov., isolated from roots of wild-growing Alkanna tinctoria.</title>
        <authorList>
            <person name="Rat A."/>
            <person name="Naranjo H.D."/>
            <person name="Lebbe L."/>
            <person name="Cnockaert M."/>
            <person name="Krigas N."/>
            <person name="Grigoriadou K."/>
            <person name="Maloupa E."/>
            <person name="Willems A."/>
        </authorList>
    </citation>
    <scope>NUCLEOTIDE SEQUENCE</scope>
    <source>
        <strain evidence="10">LMG 28251</strain>
    </source>
</reference>
<feature type="domain" description="Histidine kinase/HSP90-like ATPase" evidence="9">
    <location>
        <begin position="290"/>
        <end position="385"/>
    </location>
</feature>
<dbReference type="Pfam" id="PF01590">
    <property type="entry name" value="GAF"/>
    <property type="match status" value="1"/>
</dbReference>
<dbReference type="InterPro" id="IPR036890">
    <property type="entry name" value="HATPase_C_sf"/>
</dbReference>
<evidence type="ECO:0000256" key="7">
    <source>
        <dbReference type="ARBA" id="ARBA00022840"/>
    </source>
</evidence>
<dbReference type="InterPro" id="IPR011495">
    <property type="entry name" value="Sig_transdc_His_kin_sub2_dim/P"/>
</dbReference>
<evidence type="ECO:0000256" key="5">
    <source>
        <dbReference type="ARBA" id="ARBA00022741"/>
    </source>
</evidence>
<keyword evidence="4" id="KW-0808">Transferase</keyword>
<evidence type="ECO:0000256" key="1">
    <source>
        <dbReference type="ARBA" id="ARBA00000085"/>
    </source>
</evidence>
<keyword evidence="6" id="KW-0418">Kinase</keyword>
<evidence type="ECO:0000259" key="9">
    <source>
        <dbReference type="SMART" id="SM00387"/>
    </source>
</evidence>
<evidence type="ECO:0000256" key="2">
    <source>
        <dbReference type="ARBA" id="ARBA00012438"/>
    </source>
</evidence>
<dbReference type="SMART" id="SM00387">
    <property type="entry name" value="HATPase_c"/>
    <property type="match status" value="1"/>
</dbReference>
<dbReference type="InterPro" id="IPR003594">
    <property type="entry name" value="HATPase_dom"/>
</dbReference>